<reference evidence="1 2" key="1">
    <citation type="submission" date="2015-08" db="EMBL/GenBank/DDBJ databases">
        <title>The genome of the Asian arowana (Scleropages formosus).</title>
        <authorList>
            <person name="Tan M.H."/>
            <person name="Gan H.M."/>
            <person name="Croft L.J."/>
            <person name="Austin C.M."/>
        </authorList>
    </citation>
    <scope>NUCLEOTIDE SEQUENCE [LARGE SCALE GENOMIC DNA]</scope>
    <source>
        <strain evidence="1">Aro1</strain>
    </source>
</reference>
<name>A0A0P7UIR1_SCLFO</name>
<sequence>AGSPSCPTSLCRLRSSCTLDSMVPWDSVGDDFPHLTRSLLSSADPDSGCVLLNTSRKYLKLMNFEEEVRAHRDLDSFLAQASILLDETAASLDEVLRRMLHHVAQDSSATEPGCNFEEVMSMLFTDAGAQEVNVHLLSETIQGVTATATGVQPQNWGENCCEVRYVILVLAPHKMVNPPLPRHSASSLWPQGA</sequence>
<accession>A0A0P7UIR1</accession>
<dbReference type="Proteomes" id="UP000034805">
    <property type="component" value="Unassembled WGS sequence"/>
</dbReference>
<evidence type="ECO:0000313" key="1">
    <source>
        <dbReference type="EMBL" id="KPP68133.1"/>
    </source>
</evidence>
<protein>
    <submittedName>
        <fullName evidence="1">Uncharacterized protein</fullName>
    </submittedName>
</protein>
<proteinExistence type="predicted"/>
<comment type="caution">
    <text evidence="1">The sequence shown here is derived from an EMBL/GenBank/DDBJ whole genome shotgun (WGS) entry which is preliminary data.</text>
</comment>
<gene>
    <name evidence="1" type="ORF">Z043_113211</name>
</gene>
<dbReference type="AlphaFoldDB" id="A0A0P7UIR1"/>
<evidence type="ECO:0000313" key="2">
    <source>
        <dbReference type="Proteomes" id="UP000034805"/>
    </source>
</evidence>
<dbReference type="EMBL" id="JARO02004651">
    <property type="protein sequence ID" value="KPP68133.1"/>
    <property type="molecule type" value="Genomic_DNA"/>
</dbReference>
<feature type="non-terminal residue" evidence="1">
    <location>
        <position position="1"/>
    </location>
</feature>
<organism evidence="1 2">
    <name type="scientific">Scleropages formosus</name>
    <name type="common">Asian bonytongue</name>
    <name type="synonym">Osteoglossum formosum</name>
    <dbReference type="NCBI Taxonomy" id="113540"/>
    <lineage>
        <taxon>Eukaryota</taxon>
        <taxon>Metazoa</taxon>
        <taxon>Chordata</taxon>
        <taxon>Craniata</taxon>
        <taxon>Vertebrata</taxon>
        <taxon>Euteleostomi</taxon>
        <taxon>Actinopterygii</taxon>
        <taxon>Neopterygii</taxon>
        <taxon>Teleostei</taxon>
        <taxon>Osteoglossocephala</taxon>
        <taxon>Osteoglossomorpha</taxon>
        <taxon>Osteoglossiformes</taxon>
        <taxon>Osteoglossidae</taxon>
        <taxon>Scleropages</taxon>
    </lineage>
</organism>